<reference evidence="3" key="1">
    <citation type="submission" date="2023-05" db="EMBL/GenBank/DDBJ databases">
        <title>Nepenthes gracilis genome sequencing.</title>
        <authorList>
            <person name="Fukushima K."/>
        </authorList>
    </citation>
    <scope>NUCLEOTIDE SEQUENCE</scope>
    <source>
        <strain evidence="3">SING2019-196</strain>
    </source>
</reference>
<name>A0AAD3XYB4_NEPGR</name>
<sequence>MPADAPGTSNIVDDAGCESGVLPRVSVPPEIMETSLGPNLTAASLLSVSESSKNSVDAESDPEVGIPRVASCPALLQLCNQQIDQPSMPSAGCNSAGIKSHAPPAESLSHLSPSSPDDQACLDGSSQVSVDVQTSVVSGAEGDFEFLSRFLPGVEGAVLWSCWSFPGVTSVIPGSVLMQLIAVYVAFVPLLSGPKCDLLLLLIGSYQRNANQMRFLLLGYWPVAILSWAAYAVVLLPFWFAEAGVLWCEVVGAVLLINSWVHAMSGGGPVSWASSTGAVRMTANGLS</sequence>
<evidence type="ECO:0000313" key="4">
    <source>
        <dbReference type="Proteomes" id="UP001279734"/>
    </source>
</evidence>
<protein>
    <recommendedName>
        <fullName evidence="5">Transmembrane protein</fullName>
    </recommendedName>
</protein>
<feature type="transmembrane region" description="Helical" evidence="2">
    <location>
        <begin position="215"/>
        <end position="238"/>
    </location>
</feature>
<feature type="transmembrane region" description="Helical" evidence="2">
    <location>
        <begin position="181"/>
        <end position="203"/>
    </location>
</feature>
<keyword evidence="2" id="KW-1133">Transmembrane helix</keyword>
<comment type="caution">
    <text evidence="3">The sequence shown here is derived from an EMBL/GenBank/DDBJ whole genome shotgun (WGS) entry which is preliminary data.</text>
</comment>
<dbReference type="EMBL" id="BSYO01000024">
    <property type="protein sequence ID" value="GMH22108.1"/>
    <property type="molecule type" value="Genomic_DNA"/>
</dbReference>
<feature type="compositionally biased region" description="Low complexity" evidence="1">
    <location>
        <begin position="102"/>
        <end position="116"/>
    </location>
</feature>
<keyword evidence="4" id="KW-1185">Reference proteome</keyword>
<accession>A0AAD3XYB4</accession>
<dbReference type="Proteomes" id="UP001279734">
    <property type="component" value="Unassembled WGS sequence"/>
</dbReference>
<feature type="region of interest" description="Disordered" evidence="1">
    <location>
        <begin position="90"/>
        <end position="123"/>
    </location>
</feature>
<keyword evidence="2" id="KW-0472">Membrane</keyword>
<proteinExistence type="predicted"/>
<evidence type="ECO:0000256" key="2">
    <source>
        <dbReference type="SAM" id="Phobius"/>
    </source>
</evidence>
<gene>
    <name evidence="3" type="ORF">Nepgr_023951</name>
</gene>
<evidence type="ECO:0008006" key="5">
    <source>
        <dbReference type="Google" id="ProtNLM"/>
    </source>
</evidence>
<dbReference type="AlphaFoldDB" id="A0AAD3XYB4"/>
<keyword evidence="2" id="KW-0812">Transmembrane</keyword>
<evidence type="ECO:0000313" key="3">
    <source>
        <dbReference type="EMBL" id="GMH22108.1"/>
    </source>
</evidence>
<organism evidence="3 4">
    <name type="scientific">Nepenthes gracilis</name>
    <name type="common">Slender pitcher plant</name>
    <dbReference type="NCBI Taxonomy" id="150966"/>
    <lineage>
        <taxon>Eukaryota</taxon>
        <taxon>Viridiplantae</taxon>
        <taxon>Streptophyta</taxon>
        <taxon>Embryophyta</taxon>
        <taxon>Tracheophyta</taxon>
        <taxon>Spermatophyta</taxon>
        <taxon>Magnoliopsida</taxon>
        <taxon>eudicotyledons</taxon>
        <taxon>Gunneridae</taxon>
        <taxon>Pentapetalae</taxon>
        <taxon>Caryophyllales</taxon>
        <taxon>Nepenthaceae</taxon>
        <taxon>Nepenthes</taxon>
    </lineage>
</organism>
<feature type="transmembrane region" description="Helical" evidence="2">
    <location>
        <begin position="244"/>
        <end position="261"/>
    </location>
</feature>
<evidence type="ECO:0000256" key="1">
    <source>
        <dbReference type="SAM" id="MobiDB-lite"/>
    </source>
</evidence>